<dbReference type="EC" id="7.1.1.2" evidence="3"/>
<dbReference type="PANTHER" id="PTHR22773">
    <property type="entry name" value="NADH DEHYDROGENASE"/>
    <property type="match status" value="1"/>
</dbReference>
<evidence type="ECO:0000256" key="5">
    <source>
        <dbReference type="ARBA" id="ARBA00022692"/>
    </source>
</evidence>
<feature type="transmembrane region" description="Helical" evidence="10">
    <location>
        <begin position="518"/>
        <end position="540"/>
    </location>
</feature>
<evidence type="ECO:0000256" key="1">
    <source>
        <dbReference type="ARBA" id="ARBA00004141"/>
    </source>
</evidence>
<comment type="subcellular location">
    <subcellularLocation>
        <location evidence="1">Membrane</location>
        <topology evidence="1">Multi-pass membrane protein</topology>
    </subcellularLocation>
</comment>
<keyword evidence="5 10" id="KW-0812">Transmembrane</keyword>
<dbReference type="InterPro" id="IPR001750">
    <property type="entry name" value="ND/Mrp_TM"/>
</dbReference>
<keyword evidence="12" id="KW-0496">Mitochondrion</keyword>
<evidence type="ECO:0000256" key="7">
    <source>
        <dbReference type="ARBA" id="ARBA00023136"/>
    </source>
</evidence>
<gene>
    <name evidence="12" type="primary">nad2</name>
</gene>
<evidence type="ECO:0000256" key="6">
    <source>
        <dbReference type="ARBA" id="ARBA00022989"/>
    </source>
</evidence>
<name>A0A8K0ZP21_9HYPO</name>
<organism evidence="12">
    <name type="scientific">Cordyceps pruinosa</name>
    <dbReference type="NCBI Taxonomy" id="129524"/>
    <lineage>
        <taxon>Eukaryota</taxon>
        <taxon>Fungi</taxon>
        <taxon>Dikarya</taxon>
        <taxon>Ascomycota</taxon>
        <taxon>Pezizomycotina</taxon>
        <taxon>Sordariomycetes</taxon>
        <taxon>Hypocreomycetidae</taxon>
        <taxon>Hypocreales</taxon>
        <taxon>Cordycipitaceae</taxon>
        <taxon>Cordyceps</taxon>
    </lineage>
</organism>
<feature type="transmembrane region" description="Helical" evidence="10">
    <location>
        <begin position="355"/>
        <end position="381"/>
    </location>
</feature>
<feature type="transmembrane region" description="Helical" evidence="10">
    <location>
        <begin position="267"/>
        <end position="288"/>
    </location>
</feature>
<feature type="domain" description="NADH:quinone oxidoreductase/Mrp antiporter transmembrane" evidence="11">
    <location>
        <begin position="142"/>
        <end position="466"/>
    </location>
</feature>
<evidence type="ECO:0000256" key="9">
    <source>
        <dbReference type="ARBA" id="ARBA00049551"/>
    </source>
</evidence>
<sequence>MIIISILSLLLSNAVNLRRDVAILYNRIAILILLYCIVHDYTSLTVVTKGIGLHGGLLLINNLTQIFHIFVFIVTIFILTLTSFYPRKVWVSEYSSIKDLLFNKFIYYNTKIINKMGEHLKIIEYPLILLFIVSGAIFLMSSNDLITIFLSIELQSYGLYILSTIYRNSELSTTGGLIYFLLGGLSSCFILFGTALLYANSGSTSLDSLYIITSISDIHSSTTNDLWYSPNYISLSLVIFTVGFLFKISAAPFHFWSPDVYDAIPTIVTTFVALIAKVSILILLLQLVYYTNADITMNSWTFILLISSLFSLVVGTVVGLTQFRIKRLLAYSTISHVGFMLLALSISSIESTQALIFYLTQYIISNLNAFIILLAIGYSLYCYTSDNKEHDQLLDKTNSPIQLITQLKGYFFINPVLALSLTITIFSFAGIPPLVGFFGKQMVLSAALDKGLYFITLIAILTSVIGGIYYLTIIKEMFFSNSDYKVNTLLERKLFKLQGNVYNNNNNIKSIEYNYKNIVLSSPISFIISILTLTILLFLFMNKEWLSMSTILVQLIFNS</sequence>
<feature type="transmembrane region" description="Helical" evidence="10">
    <location>
        <begin position="122"/>
        <end position="140"/>
    </location>
</feature>
<proteinExistence type="inferred from homology"/>
<dbReference type="GO" id="GO:0042773">
    <property type="term" value="P:ATP synthesis coupled electron transport"/>
    <property type="evidence" value="ECO:0007669"/>
    <property type="project" value="InterPro"/>
</dbReference>
<geneLocation type="mitochondrion" evidence="12"/>
<feature type="transmembrane region" description="Helical" evidence="10">
    <location>
        <begin position="146"/>
        <end position="166"/>
    </location>
</feature>
<dbReference type="Pfam" id="PF00361">
    <property type="entry name" value="Proton_antipo_M"/>
    <property type="match status" value="1"/>
</dbReference>
<feature type="transmembrane region" description="Helical" evidence="10">
    <location>
        <begin position="66"/>
        <end position="85"/>
    </location>
</feature>
<dbReference type="GO" id="GO:0008137">
    <property type="term" value="F:NADH dehydrogenase (ubiquinone) activity"/>
    <property type="evidence" value="ECO:0007669"/>
    <property type="project" value="UniProtKB-EC"/>
</dbReference>
<feature type="transmembrane region" description="Helical" evidence="10">
    <location>
        <begin position="232"/>
        <end position="255"/>
    </location>
</feature>
<protein>
    <recommendedName>
        <fullName evidence="4">NADH-ubiquinone oxidoreductase chain 2</fullName>
        <ecNumber evidence="3">7.1.1.2</ecNumber>
    </recommendedName>
    <alternativeName>
        <fullName evidence="8">NADH dehydrogenase subunit 2</fullName>
    </alternativeName>
</protein>
<evidence type="ECO:0000256" key="10">
    <source>
        <dbReference type="SAM" id="Phobius"/>
    </source>
</evidence>
<keyword evidence="6 10" id="KW-1133">Transmembrane helix</keyword>
<evidence type="ECO:0000313" key="12">
    <source>
        <dbReference type="EMBL" id="QPZ76108.1"/>
    </source>
</evidence>
<reference evidence="12" key="1">
    <citation type="submission" date="2019-09" db="EMBL/GenBank/DDBJ databases">
        <title>The complete mitochondrial genome of the medically important entomopathogenic fungus Cordyceps pruinosa and its phylogenetic relationships to other species of Hypocreales.</title>
        <authorList>
            <person name="Zhang M.X."/>
            <person name="Liu Y.F."/>
            <person name="Zhang G.D."/>
            <person name="Huang L.D."/>
            <person name="Wang Y."/>
            <person name="Tran N.L."/>
            <person name="Wang Y.B."/>
            <person name="Yu H."/>
        </authorList>
    </citation>
    <scope>NUCLEOTIDE SEQUENCE</scope>
</reference>
<dbReference type="RefSeq" id="YP_010247517.1">
    <property type="nucleotide sequence ID" value="NC_060296.1"/>
</dbReference>
<evidence type="ECO:0000256" key="8">
    <source>
        <dbReference type="ARBA" id="ARBA00031028"/>
    </source>
</evidence>
<feature type="transmembrane region" description="Helical" evidence="10">
    <location>
        <begin position="410"/>
        <end position="431"/>
    </location>
</feature>
<evidence type="ECO:0000256" key="3">
    <source>
        <dbReference type="ARBA" id="ARBA00012944"/>
    </source>
</evidence>
<dbReference type="InterPro" id="IPR010096">
    <property type="entry name" value="NADH-Q_OxRdtase_suN/2"/>
</dbReference>
<comment type="catalytic activity">
    <reaction evidence="9">
        <text>a ubiquinone + NADH + 5 H(+)(in) = a ubiquinol + NAD(+) + 4 H(+)(out)</text>
        <dbReference type="Rhea" id="RHEA:29091"/>
        <dbReference type="Rhea" id="RHEA-COMP:9565"/>
        <dbReference type="Rhea" id="RHEA-COMP:9566"/>
        <dbReference type="ChEBI" id="CHEBI:15378"/>
        <dbReference type="ChEBI" id="CHEBI:16389"/>
        <dbReference type="ChEBI" id="CHEBI:17976"/>
        <dbReference type="ChEBI" id="CHEBI:57540"/>
        <dbReference type="ChEBI" id="CHEBI:57945"/>
        <dbReference type="EC" id="7.1.1.2"/>
    </reaction>
</comment>
<dbReference type="EMBL" id="MN515031">
    <property type="protein sequence ID" value="QPZ76108.1"/>
    <property type="molecule type" value="Genomic_DNA"/>
</dbReference>
<feature type="transmembrane region" description="Helical" evidence="10">
    <location>
        <begin position="300"/>
        <end position="321"/>
    </location>
</feature>
<accession>A0A8K0ZP21</accession>
<comment type="similarity">
    <text evidence="2">Belongs to the complex I subunit 2 family.</text>
</comment>
<keyword evidence="7 10" id="KW-0472">Membrane</keyword>
<evidence type="ECO:0000256" key="4">
    <source>
        <dbReference type="ARBA" id="ARBA00021008"/>
    </source>
</evidence>
<dbReference type="HAMAP" id="MF_00445">
    <property type="entry name" value="NDH1_NuoN_1"/>
    <property type="match status" value="1"/>
</dbReference>
<dbReference type="GeneID" id="70585984"/>
<feature type="transmembrane region" description="Helical" evidence="10">
    <location>
        <begin position="178"/>
        <end position="199"/>
    </location>
</feature>
<evidence type="ECO:0000256" key="2">
    <source>
        <dbReference type="ARBA" id="ARBA00007012"/>
    </source>
</evidence>
<dbReference type="GO" id="GO:0016020">
    <property type="term" value="C:membrane"/>
    <property type="evidence" value="ECO:0007669"/>
    <property type="project" value="UniProtKB-SubCell"/>
</dbReference>
<dbReference type="AlphaFoldDB" id="A0A8K0ZP21"/>
<feature type="transmembrane region" description="Helical" evidence="10">
    <location>
        <begin position="451"/>
        <end position="471"/>
    </location>
</feature>
<feature type="transmembrane region" description="Helical" evidence="10">
    <location>
        <begin position="328"/>
        <end position="349"/>
    </location>
</feature>
<evidence type="ECO:0000259" key="11">
    <source>
        <dbReference type="Pfam" id="PF00361"/>
    </source>
</evidence>